<dbReference type="NCBIfam" id="TIGR01044">
    <property type="entry name" value="rplV_bact"/>
    <property type="match status" value="1"/>
</dbReference>
<evidence type="ECO:0000256" key="2">
    <source>
        <dbReference type="ARBA" id="ARBA00022730"/>
    </source>
</evidence>
<dbReference type="GO" id="GO:0003735">
    <property type="term" value="F:structural constituent of ribosome"/>
    <property type="evidence" value="ECO:0007669"/>
    <property type="project" value="InterPro"/>
</dbReference>
<dbReference type="Gene3D" id="3.90.470.10">
    <property type="entry name" value="Ribosomal protein L22/L17"/>
    <property type="match status" value="1"/>
</dbReference>
<comment type="function">
    <text evidence="7 10">This protein binds specifically to 23S rRNA; its binding is stimulated by other ribosomal proteins, e.g., L4, L17, and L20. It is important during the early stages of 50S assembly. It makes multiple contacts with different domains of the 23S rRNA in the assembled 50S subunit and ribosome.</text>
</comment>
<evidence type="ECO:0000256" key="8">
    <source>
        <dbReference type="RuleBase" id="RU004005"/>
    </source>
</evidence>
<protein>
    <recommendedName>
        <fullName evidence="6 7">Large ribosomal subunit protein uL22</fullName>
    </recommendedName>
</protein>
<gene>
    <name evidence="7" type="primary">rplV</name>
    <name evidence="11" type="ORF">COX44_00470</name>
</gene>
<evidence type="ECO:0000256" key="6">
    <source>
        <dbReference type="ARBA" id="ARBA00035207"/>
    </source>
</evidence>
<comment type="similarity">
    <text evidence="1 7 8">Belongs to the universal ribosomal protein uL22 family.</text>
</comment>
<name>A0A2G9YFP1_9BACT</name>
<dbReference type="PANTHER" id="PTHR13501:SF8">
    <property type="entry name" value="LARGE RIBOSOMAL SUBUNIT PROTEIN UL22M"/>
    <property type="match status" value="1"/>
</dbReference>
<dbReference type="InterPro" id="IPR001063">
    <property type="entry name" value="Ribosomal_uL22"/>
</dbReference>
<keyword evidence="2 7" id="KW-0699">rRNA-binding</keyword>
<dbReference type="SUPFAM" id="SSF54843">
    <property type="entry name" value="Ribosomal protein L22"/>
    <property type="match status" value="1"/>
</dbReference>
<dbReference type="EMBL" id="PCRH01000011">
    <property type="protein sequence ID" value="PIP17331.1"/>
    <property type="molecule type" value="Genomic_DNA"/>
</dbReference>
<dbReference type="PANTHER" id="PTHR13501">
    <property type="entry name" value="CHLOROPLAST 50S RIBOSOMAL PROTEIN L22-RELATED"/>
    <property type="match status" value="1"/>
</dbReference>
<dbReference type="HAMAP" id="MF_01331_B">
    <property type="entry name" value="Ribosomal_uL22_B"/>
    <property type="match status" value="1"/>
</dbReference>
<reference evidence="11 12" key="1">
    <citation type="submission" date="2017-09" db="EMBL/GenBank/DDBJ databases">
        <title>Depth-based differentiation of microbial function through sediment-hosted aquifers and enrichment of novel symbionts in the deep terrestrial subsurface.</title>
        <authorList>
            <person name="Probst A.J."/>
            <person name="Ladd B."/>
            <person name="Jarett J.K."/>
            <person name="Geller-Mcgrath D.E."/>
            <person name="Sieber C.M."/>
            <person name="Emerson J.B."/>
            <person name="Anantharaman K."/>
            <person name="Thomas B.C."/>
            <person name="Malmstrom R."/>
            <person name="Stieglmeier M."/>
            <person name="Klingl A."/>
            <person name="Woyke T."/>
            <person name="Ryan C.M."/>
            <person name="Banfield J.F."/>
        </authorList>
    </citation>
    <scope>NUCLEOTIDE SEQUENCE [LARGE SCALE GENOMIC DNA]</scope>
    <source>
        <strain evidence="11">CG23_combo_of_CG06-09_8_20_14_all_37_13</strain>
    </source>
</reference>
<organism evidence="11 12">
    <name type="scientific">Candidatus Portnoybacteria bacterium CG23_combo_of_CG06-09_8_20_14_all_37_13</name>
    <dbReference type="NCBI Taxonomy" id="1974819"/>
    <lineage>
        <taxon>Bacteria</taxon>
        <taxon>Candidatus Portnoyibacteriota</taxon>
    </lineage>
</organism>
<evidence type="ECO:0000256" key="5">
    <source>
        <dbReference type="ARBA" id="ARBA00023274"/>
    </source>
</evidence>
<comment type="function">
    <text evidence="7">The globular domain of the protein is located near the polypeptide exit tunnel on the outside of the subunit, while an extended beta-hairpin is found that lines the wall of the exit tunnel in the center of the 70S ribosome.</text>
</comment>
<evidence type="ECO:0000313" key="12">
    <source>
        <dbReference type="Proteomes" id="UP000231480"/>
    </source>
</evidence>
<dbReference type="Pfam" id="PF00237">
    <property type="entry name" value="Ribosomal_L22"/>
    <property type="match status" value="1"/>
</dbReference>
<dbReference type="GO" id="GO:0019843">
    <property type="term" value="F:rRNA binding"/>
    <property type="evidence" value="ECO:0007669"/>
    <property type="project" value="UniProtKB-UniRule"/>
</dbReference>
<keyword evidence="3 7" id="KW-0694">RNA-binding</keyword>
<dbReference type="GO" id="GO:0006412">
    <property type="term" value="P:translation"/>
    <property type="evidence" value="ECO:0007669"/>
    <property type="project" value="UniProtKB-UniRule"/>
</dbReference>
<keyword evidence="5 7" id="KW-0687">Ribonucleoprotein</keyword>
<evidence type="ECO:0000256" key="7">
    <source>
        <dbReference type="HAMAP-Rule" id="MF_01331"/>
    </source>
</evidence>
<dbReference type="CDD" id="cd00336">
    <property type="entry name" value="Ribosomal_L22"/>
    <property type="match status" value="1"/>
</dbReference>
<evidence type="ECO:0000256" key="3">
    <source>
        <dbReference type="ARBA" id="ARBA00022884"/>
    </source>
</evidence>
<evidence type="ECO:0000313" key="11">
    <source>
        <dbReference type="EMBL" id="PIP17331.1"/>
    </source>
</evidence>
<dbReference type="AlphaFoldDB" id="A0A2G9YFP1"/>
<evidence type="ECO:0000256" key="1">
    <source>
        <dbReference type="ARBA" id="ARBA00009451"/>
    </source>
</evidence>
<keyword evidence="4 7" id="KW-0689">Ribosomal protein</keyword>
<dbReference type="InterPro" id="IPR005727">
    <property type="entry name" value="Ribosomal_uL22_bac/chlpt-type"/>
</dbReference>
<dbReference type="InterPro" id="IPR036394">
    <property type="entry name" value="Ribosomal_uL22_sf"/>
</dbReference>
<dbReference type="InterPro" id="IPR047867">
    <property type="entry name" value="Ribosomal_uL22_bac/org-type"/>
</dbReference>
<evidence type="ECO:0000256" key="4">
    <source>
        <dbReference type="ARBA" id="ARBA00022980"/>
    </source>
</evidence>
<dbReference type="GO" id="GO:0022625">
    <property type="term" value="C:cytosolic large ribosomal subunit"/>
    <property type="evidence" value="ECO:0007669"/>
    <property type="project" value="TreeGrafter"/>
</dbReference>
<accession>A0A2G9YFP1</accession>
<sequence>MLKTKAQLNYLRISPRKVRRAADLIRGLSIVEAEQQLRFCAKRPAKPILKLLKSAVANSKNAPNLYVSEIKVNPGPTLKRWRARARGMAAMIRKRTSHIIIILEQHGAKSKS</sequence>
<comment type="subunit">
    <text evidence="7 9">Part of the 50S ribosomal subunit.</text>
</comment>
<dbReference type="Proteomes" id="UP000231480">
    <property type="component" value="Unassembled WGS sequence"/>
</dbReference>
<evidence type="ECO:0000256" key="10">
    <source>
        <dbReference type="RuleBase" id="RU004008"/>
    </source>
</evidence>
<comment type="caution">
    <text evidence="11">The sequence shown here is derived from an EMBL/GenBank/DDBJ whole genome shotgun (WGS) entry which is preliminary data.</text>
</comment>
<evidence type="ECO:0000256" key="9">
    <source>
        <dbReference type="RuleBase" id="RU004006"/>
    </source>
</evidence>
<proteinExistence type="inferred from homology"/>